<dbReference type="EMBL" id="KB467876">
    <property type="protein sequence ID" value="PCH36513.1"/>
    <property type="molecule type" value="Genomic_DNA"/>
</dbReference>
<dbReference type="OrthoDB" id="194289at2759"/>
<dbReference type="PANTHER" id="PTHR15887">
    <property type="entry name" value="TRANSMEMBRANE PROTEIN 69"/>
    <property type="match status" value="1"/>
</dbReference>
<keyword evidence="1" id="KW-1133">Transmembrane helix</keyword>
<reference evidence="2 3" key="1">
    <citation type="journal article" date="2012" name="Science">
        <title>The Paleozoic origin of enzymatic lignin decomposition reconstructed from 31 fungal genomes.</title>
        <authorList>
            <person name="Floudas D."/>
            <person name="Binder M."/>
            <person name="Riley R."/>
            <person name="Barry K."/>
            <person name="Blanchette R.A."/>
            <person name="Henrissat B."/>
            <person name="Martinez A.T."/>
            <person name="Otillar R."/>
            <person name="Spatafora J.W."/>
            <person name="Yadav J.S."/>
            <person name="Aerts A."/>
            <person name="Benoit I."/>
            <person name="Boyd A."/>
            <person name="Carlson A."/>
            <person name="Copeland A."/>
            <person name="Coutinho P.M."/>
            <person name="de Vries R.P."/>
            <person name="Ferreira P."/>
            <person name="Findley K."/>
            <person name="Foster B."/>
            <person name="Gaskell J."/>
            <person name="Glotzer D."/>
            <person name="Gorecki P."/>
            <person name="Heitman J."/>
            <person name="Hesse C."/>
            <person name="Hori C."/>
            <person name="Igarashi K."/>
            <person name="Jurgens J.A."/>
            <person name="Kallen N."/>
            <person name="Kersten P."/>
            <person name="Kohler A."/>
            <person name="Kuees U."/>
            <person name="Kumar T.K.A."/>
            <person name="Kuo A."/>
            <person name="LaButti K."/>
            <person name="Larrondo L.F."/>
            <person name="Lindquist E."/>
            <person name="Ling A."/>
            <person name="Lombard V."/>
            <person name="Lucas S."/>
            <person name="Lundell T."/>
            <person name="Martin R."/>
            <person name="McLaughlin D.J."/>
            <person name="Morgenstern I."/>
            <person name="Morin E."/>
            <person name="Murat C."/>
            <person name="Nagy L.G."/>
            <person name="Nolan M."/>
            <person name="Ohm R.A."/>
            <person name="Patyshakuliyeva A."/>
            <person name="Rokas A."/>
            <person name="Ruiz-Duenas F.J."/>
            <person name="Sabat G."/>
            <person name="Salamov A."/>
            <person name="Samejima M."/>
            <person name="Schmutz J."/>
            <person name="Slot J.C."/>
            <person name="St John F."/>
            <person name="Stenlid J."/>
            <person name="Sun H."/>
            <person name="Sun S."/>
            <person name="Syed K."/>
            <person name="Tsang A."/>
            <person name="Wiebenga A."/>
            <person name="Young D."/>
            <person name="Pisabarro A."/>
            <person name="Eastwood D.C."/>
            <person name="Martin F."/>
            <person name="Cullen D."/>
            <person name="Grigoriev I.V."/>
            <person name="Hibbett D.S."/>
        </authorList>
    </citation>
    <scope>NUCLEOTIDE SEQUENCE [LARGE SCALE GENOMIC DNA]</scope>
    <source>
        <strain evidence="2 3">MD-104</strain>
    </source>
</reference>
<accession>A0A2H3J9P0</accession>
<dbReference type="AlphaFoldDB" id="A0A2H3J9P0"/>
<dbReference type="OMA" id="ANWFQDA"/>
<sequence>MLHHTPMLRLARVQTAFSRPLSTLHARSTRSTHRALPLLIMPRRTNTPMSLAPLLHNQLIVRGAASSVSNKPGSQTFRQAAQNIREEVGHSAGDLAKAIAGANWFQDAVAANPKRDTFLGITNAVAHSVPPQYIAFGLAGGLPYLGTTAASIYMARQAGLAAMDMMSRLDPGVAITMFDHALNIQMTYGAVMLSFLGALHWGFEFAGYGGHKGYKRLFLGATPVVLGWSSLALQPVEALIAQFVAFTCMWWADLRATNAGWTPRWYSQYRFYLTLLAGTCIVGTLSATNYWGPVGGHGLISHDLNMIRAMRKQKVSEYTGLVGGDVEAVAAPPDAGSYVIVRKKRAPESEPEPRGGDEA</sequence>
<feature type="transmembrane region" description="Helical" evidence="1">
    <location>
        <begin position="224"/>
        <end position="252"/>
    </location>
</feature>
<keyword evidence="1" id="KW-0812">Transmembrane</keyword>
<evidence type="ECO:0000256" key="1">
    <source>
        <dbReference type="SAM" id="Phobius"/>
    </source>
</evidence>
<dbReference type="InterPro" id="IPR021836">
    <property type="entry name" value="DUF3429"/>
</dbReference>
<feature type="transmembrane region" description="Helical" evidence="1">
    <location>
        <begin position="272"/>
        <end position="292"/>
    </location>
</feature>
<gene>
    <name evidence="2" type="ORF">WOLCODRAFT_140496</name>
</gene>
<evidence type="ECO:0000313" key="3">
    <source>
        <dbReference type="Proteomes" id="UP000218811"/>
    </source>
</evidence>
<name>A0A2H3J9P0_WOLCO</name>
<protein>
    <submittedName>
        <fullName evidence="2">Uncharacterized protein</fullName>
    </submittedName>
</protein>
<proteinExistence type="predicted"/>
<dbReference type="PANTHER" id="PTHR15887:SF1">
    <property type="entry name" value="TRANSMEMBRANE PROTEIN 69"/>
    <property type="match status" value="1"/>
</dbReference>
<dbReference type="Proteomes" id="UP000218811">
    <property type="component" value="Unassembled WGS sequence"/>
</dbReference>
<evidence type="ECO:0000313" key="2">
    <source>
        <dbReference type="EMBL" id="PCH36513.1"/>
    </source>
</evidence>
<dbReference type="STRING" id="742152.A0A2H3J9P0"/>
<keyword evidence="1" id="KW-0472">Membrane</keyword>
<dbReference type="Pfam" id="PF11911">
    <property type="entry name" value="DUF3429"/>
    <property type="match status" value="1"/>
</dbReference>
<keyword evidence="3" id="KW-1185">Reference proteome</keyword>
<feature type="transmembrane region" description="Helical" evidence="1">
    <location>
        <begin position="186"/>
        <end position="203"/>
    </location>
</feature>
<organism evidence="2 3">
    <name type="scientific">Wolfiporia cocos (strain MD-104)</name>
    <name type="common">Brown rot fungus</name>
    <dbReference type="NCBI Taxonomy" id="742152"/>
    <lineage>
        <taxon>Eukaryota</taxon>
        <taxon>Fungi</taxon>
        <taxon>Dikarya</taxon>
        <taxon>Basidiomycota</taxon>
        <taxon>Agaricomycotina</taxon>
        <taxon>Agaricomycetes</taxon>
        <taxon>Polyporales</taxon>
        <taxon>Phaeolaceae</taxon>
        <taxon>Wolfiporia</taxon>
    </lineage>
</organism>